<keyword evidence="3" id="KW-0645">Protease</keyword>
<dbReference type="InterPro" id="IPR014044">
    <property type="entry name" value="CAP_dom"/>
</dbReference>
<sequence length="379" mass="43543">MRKLILLAIFVAVLYTAWPTLTNESEQHADASVLENLKNDFLALKENAEVSSFVSSFLANAEDLFNDIVASLKDISDQEQEQEALPVDKPELNAPDAEAFSIMNLEIGDSRSHIESNLGKPQRTTTNEYSQEWHTYHDNYHNFVMVTYLDDAVAGLYSNQDVISSTYDIAFGTAEQEVLEQLGTPLSKIRKGFTYYQFEKNRDYDIFELSDSYVTVFYDQHNDDKVKALQIISHTLESEKDGFYGEPNEELMVGFEYQLFDITNAERVSRGINALTWDDHVKETARKHSDDMAENHYFDHNNLEGQSPFDRMKEDQLDFRIAGENLASGQFSSIFAHEGLMNSLGHRENILREDYEYLGVGVSFNENLQPYYTENFYTD</sequence>
<keyword evidence="3" id="KW-0378">Hydrolase</keyword>
<name>A0A7V7RIH2_9BACI</name>
<dbReference type="InterPro" id="IPR029410">
    <property type="entry name" value="CAP_assoc"/>
</dbReference>
<dbReference type="Proteomes" id="UP000441354">
    <property type="component" value="Unassembled WGS sequence"/>
</dbReference>
<dbReference type="Gene3D" id="3.40.33.10">
    <property type="entry name" value="CAP"/>
    <property type="match status" value="1"/>
</dbReference>
<keyword evidence="4" id="KW-1185">Reference proteome</keyword>
<dbReference type="AlphaFoldDB" id="A0A7V7RIH2"/>
<comment type="caution">
    <text evidence="3">The sequence shown here is derived from an EMBL/GenBank/DDBJ whole genome shotgun (WGS) entry which is preliminary data.</text>
</comment>
<dbReference type="PANTHER" id="PTHR31157:SF1">
    <property type="entry name" value="SCP DOMAIN-CONTAINING PROTEIN"/>
    <property type="match status" value="1"/>
</dbReference>
<dbReference type="RefSeq" id="WP_151575924.1">
    <property type="nucleotide sequence ID" value="NZ_WBOT01000010.1"/>
</dbReference>
<dbReference type="Pfam" id="PF14504">
    <property type="entry name" value="CAP_assoc_N"/>
    <property type="match status" value="1"/>
</dbReference>
<dbReference type="CDD" id="cd05379">
    <property type="entry name" value="CAP_bacterial"/>
    <property type="match status" value="1"/>
</dbReference>
<dbReference type="PANTHER" id="PTHR31157">
    <property type="entry name" value="SCP DOMAIN-CONTAINING PROTEIN"/>
    <property type="match status" value="1"/>
</dbReference>
<reference evidence="3 4" key="1">
    <citation type="journal article" date="2014" name="Arch. Microbiol.">
        <title>Bacillus mesophilum sp. nov., strain IITR-54T, a novel 4-chlorobiphenyl dechlorinating bacterium.</title>
        <authorList>
            <person name="Manickam N."/>
            <person name="Singh N.K."/>
            <person name="Bajaj A."/>
            <person name="Kumar R.M."/>
            <person name="Kaur G."/>
            <person name="Kaur N."/>
            <person name="Bala M."/>
            <person name="Kumar A."/>
            <person name="Mayilraj S."/>
        </authorList>
    </citation>
    <scope>NUCLEOTIDE SEQUENCE [LARGE SCALE GENOMIC DNA]</scope>
    <source>
        <strain evidence="3 4">IITR-54</strain>
    </source>
</reference>
<accession>A0A7V7RIH2</accession>
<feature type="domain" description="SCP" evidence="1">
    <location>
        <begin position="261"/>
        <end position="374"/>
    </location>
</feature>
<evidence type="ECO:0000313" key="3">
    <source>
        <dbReference type="EMBL" id="KAB2329880.1"/>
    </source>
</evidence>
<dbReference type="InterPro" id="IPR035940">
    <property type="entry name" value="CAP_sf"/>
</dbReference>
<gene>
    <name evidence="3" type="ORF">F7732_20565</name>
</gene>
<organism evidence="3 4">
    <name type="scientific">Bacillus mesophilum</name>
    <dbReference type="NCBI Taxonomy" id="1071718"/>
    <lineage>
        <taxon>Bacteria</taxon>
        <taxon>Bacillati</taxon>
        <taxon>Bacillota</taxon>
        <taxon>Bacilli</taxon>
        <taxon>Bacillales</taxon>
        <taxon>Bacillaceae</taxon>
        <taxon>Bacillus</taxon>
    </lineage>
</organism>
<dbReference type="OrthoDB" id="9783944at2"/>
<feature type="domain" description="CAP-associated" evidence="2">
    <location>
        <begin position="107"/>
        <end position="242"/>
    </location>
</feature>
<evidence type="ECO:0000259" key="2">
    <source>
        <dbReference type="Pfam" id="PF14504"/>
    </source>
</evidence>
<dbReference type="EMBL" id="WBOT01000010">
    <property type="protein sequence ID" value="KAB2329880.1"/>
    <property type="molecule type" value="Genomic_DNA"/>
</dbReference>
<dbReference type="Pfam" id="PF00188">
    <property type="entry name" value="CAP"/>
    <property type="match status" value="1"/>
</dbReference>
<protein>
    <submittedName>
        <fullName evidence="3">Serine protease</fullName>
    </submittedName>
</protein>
<evidence type="ECO:0000313" key="4">
    <source>
        <dbReference type="Proteomes" id="UP000441354"/>
    </source>
</evidence>
<dbReference type="GO" id="GO:0006508">
    <property type="term" value="P:proteolysis"/>
    <property type="evidence" value="ECO:0007669"/>
    <property type="project" value="UniProtKB-KW"/>
</dbReference>
<evidence type="ECO:0000259" key="1">
    <source>
        <dbReference type="Pfam" id="PF00188"/>
    </source>
</evidence>
<proteinExistence type="predicted"/>
<dbReference type="SUPFAM" id="SSF55797">
    <property type="entry name" value="PR-1-like"/>
    <property type="match status" value="1"/>
</dbReference>
<dbReference type="GO" id="GO:0008233">
    <property type="term" value="F:peptidase activity"/>
    <property type="evidence" value="ECO:0007669"/>
    <property type="project" value="UniProtKB-KW"/>
</dbReference>